<protein>
    <recommendedName>
        <fullName evidence="2">Phage tail tape measure protein domain-containing protein</fullName>
    </recommendedName>
</protein>
<accession>A0A0F8Z8S9</accession>
<reference evidence="1" key="1">
    <citation type="journal article" date="2015" name="Nature">
        <title>Complex archaea that bridge the gap between prokaryotes and eukaryotes.</title>
        <authorList>
            <person name="Spang A."/>
            <person name="Saw J.H."/>
            <person name="Jorgensen S.L."/>
            <person name="Zaremba-Niedzwiedzka K."/>
            <person name="Martijn J."/>
            <person name="Lind A.E."/>
            <person name="van Eijk R."/>
            <person name="Schleper C."/>
            <person name="Guy L."/>
            <person name="Ettema T.J."/>
        </authorList>
    </citation>
    <scope>NUCLEOTIDE SEQUENCE</scope>
</reference>
<gene>
    <name evidence="1" type="ORF">LCGC14_3000460</name>
</gene>
<sequence>LEVWPAVRGWFAELPGKLVGAIAGVASKIWNFIVRYHPIAILFRKAKEFWPAVSEWFSSLPGRILQSLGNLGKMLFDAGKKIIQGLWDGLKNTWENVKGWVGNIGGWITNLKGPAVVDAQLLTANGQLIMGGLLGGLQKSWPKVQAFLASRSLDIESAFGATDVGMGGGTAVMGRPGLSTGGTGGMGDVATLLREQNGLLRGILAKTGFSIDGRDLVDAIGTPLVEEIRTRTGL</sequence>
<feature type="non-terminal residue" evidence="1">
    <location>
        <position position="1"/>
    </location>
</feature>
<evidence type="ECO:0008006" key="2">
    <source>
        <dbReference type="Google" id="ProtNLM"/>
    </source>
</evidence>
<evidence type="ECO:0000313" key="1">
    <source>
        <dbReference type="EMBL" id="KKK62824.1"/>
    </source>
</evidence>
<dbReference type="EMBL" id="LAZR01061811">
    <property type="protein sequence ID" value="KKK62824.1"/>
    <property type="molecule type" value="Genomic_DNA"/>
</dbReference>
<organism evidence="1">
    <name type="scientific">marine sediment metagenome</name>
    <dbReference type="NCBI Taxonomy" id="412755"/>
    <lineage>
        <taxon>unclassified sequences</taxon>
        <taxon>metagenomes</taxon>
        <taxon>ecological metagenomes</taxon>
    </lineage>
</organism>
<name>A0A0F8Z8S9_9ZZZZ</name>
<proteinExistence type="predicted"/>
<comment type="caution">
    <text evidence="1">The sequence shown here is derived from an EMBL/GenBank/DDBJ whole genome shotgun (WGS) entry which is preliminary data.</text>
</comment>
<dbReference type="AlphaFoldDB" id="A0A0F8Z8S9"/>